<dbReference type="RefSeq" id="XP_016497096.1">
    <property type="nucleotide sequence ID" value="XM_016641610.1"/>
</dbReference>
<dbReference type="KEGG" id="nta:107815960"/>
<evidence type="ECO:0000256" key="1">
    <source>
        <dbReference type="SAM" id="Coils"/>
    </source>
</evidence>
<dbReference type="OrthoDB" id="10380458at2759"/>
<accession>A0A1S4C7M0</accession>
<dbReference type="AlphaFoldDB" id="A0A1S4C7M0"/>
<evidence type="ECO:0000313" key="3">
    <source>
        <dbReference type="RefSeq" id="XP_016497096.1"/>
    </source>
</evidence>
<sequence length="576" mass="64403">MSLYSPRLYRGEIIKLARRASKAPFPSIDEDHDRGWLGRFVQVKTSDLIPTEHMPFPEKWNITLVQLLLGCQMQFLNSRSGSRALCRRNRILKAHGTRFRRAGLSKDVAMRPPSGDDDILTKPSSPRQDKEKKRKRAPSSPSSEKKKPRKRLARKPKKSTSARGSSEPEGGGAELHLVREAGEEAGIEASGDTGKALQEALGPIDIAESPSFTELMFNEAQGAQERPIEGAHRSNDPFRIFFDGMDSAATEDTIGFGNLEIPRKSLPSEASGPSSSPKLVDQFPALSANPDRKKSIVISFPEDARVLSAPVGVTSYLWHLVTEDDQAKMNKASVLHHETFLRYRDELKQLKAKVRELTEKRDAFKLLSEEIEWEVKNLRAKLEVQQKPDRIDKLRAEMDIVKAETDEWRGRMDRLASEKEVVQAQLTSIESQLRAAKERAEVQIKKVEELQSRLGSAVSDRESLAKELRTAKSEVIVVKAEADEMVAQYKAHAEAAQDLVKTIVEHMKWQSRREALEEVHSRGFDLSAEIKNAKVLEAEARKLAYAEEEDSEESEDLGKSEGGGGPEGDDAAPDED</sequence>
<feature type="compositionally biased region" description="Basic residues" evidence="2">
    <location>
        <begin position="146"/>
        <end position="160"/>
    </location>
</feature>
<feature type="compositionally biased region" description="Low complexity" evidence="2">
    <location>
        <begin position="265"/>
        <end position="277"/>
    </location>
</feature>
<feature type="compositionally biased region" description="Acidic residues" evidence="2">
    <location>
        <begin position="567"/>
        <end position="576"/>
    </location>
</feature>
<feature type="region of interest" description="Disordered" evidence="2">
    <location>
        <begin position="543"/>
        <end position="576"/>
    </location>
</feature>
<proteinExistence type="predicted"/>
<protein>
    <submittedName>
        <fullName evidence="3">Uncharacterized protein</fullName>
    </submittedName>
</protein>
<dbReference type="PaxDb" id="4097-A0A1S4C7M0"/>
<organism evidence="3">
    <name type="scientific">Nicotiana tabacum</name>
    <name type="common">Common tobacco</name>
    <dbReference type="NCBI Taxonomy" id="4097"/>
    <lineage>
        <taxon>Eukaryota</taxon>
        <taxon>Viridiplantae</taxon>
        <taxon>Streptophyta</taxon>
        <taxon>Embryophyta</taxon>
        <taxon>Tracheophyta</taxon>
        <taxon>Spermatophyta</taxon>
        <taxon>Magnoliopsida</taxon>
        <taxon>eudicotyledons</taxon>
        <taxon>Gunneridae</taxon>
        <taxon>Pentapetalae</taxon>
        <taxon>asterids</taxon>
        <taxon>lamiids</taxon>
        <taxon>Solanales</taxon>
        <taxon>Solanaceae</taxon>
        <taxon>Nicotianoideae</taxon>
        <taxon>Nicotianeae</taxon>
        <taxon>Nicotiana</taxon>
    </lineage>
</organism>
<dbReference type="Gene3D" id="1.10.287.1490">
    <property type="match status" value="1"/>
</dbReference>
<feature type="region of interest" description="Disordered" evidence="2">
    <location>
        <begin position="103"/>
        <end position="173"/>
    </location>
</feature>
<gene>
    <name evidence="3" type="primary">LOC107815960</name>
</gene>
<feature type="coiled-coil region" evidence="1">
    <location>
        <begin position="340"/>
        <end position="367"/>
    </location>
</feature>
<feature type="region of interest" description="Disordered" evidence="2">
    <location>
        <begin position="260"/>
        <end position="284"/>
    </location>
</feature>
<feature type="compositionally biased region" description="Acidic residues" evidence="2">
    <location>
        <begin position="546"/>
        <end position="555"/>
    </location>
</feature>
<name>A0A1S4C7M0_TOBAC</name>
<feature type="coiled-coil region" evidence="1">
    <location>
        <begin position="391"/>
        <end position="467"/>
    </location>
</feature>
<keyword evidence="1" id="KW-0175">Coiled coil</keyword>
<reference evidence="3" key="1">
    <citation type="submission" date="2025-08" db="UniProtKB">
        <authorList>
            <consortium name="RefSeq"/>
        </authorList>
    </citation>
    <scope>IDENTIFICATION</scope>
</reference>
<evidence type="ECO:0000256" key="2">
    <source>
        <dbReference type="SAM" id="MobiDB-lite"/>
    </source>
</evidence>
<dbReference type="OMA" id="CILEVSH"/>